<evidence type="ECO:0000313" key="3">
    <source>
        <dbReference type="Proteomes" id="UP000799438"/>
    </source>
</evidence>
<dbReference type="AlphaFoldDB" id="A0A6A6BR30"/>
<dbReference type="GeneID" id="54296249"/>
<feature type="region of interest" description="Disordered" evidence="1">
    <location>
        <begin position="284"/>
        <end position="326"/>
    </location>
</feature>
<feature type="region of interest" description="Disordered" evidence="1">
    <location>
        <begin position="343"/>
        <end position="376"/>
    </location>
</feature>
<feature type="compositionally biased region" description="Basic residues" evidence="1">
    <location>
        <begin position="239"/>
        <end position="249"/>
    </location>
</feature>
<evidence type="ECO:0008006" key="4">
    <source>
        <dbReference type="Google" id="ProtNLM"/>
    </source>
</evidence>
<proteinExistence type="predicted"/>
<feature type="compositionally biased region" description="Low complexity" evidence="1">
    <location>
        <begin position="284"/>
        <end position="296"/>
    </location>
</feature>
<protein>
    <recommendedName>
        <fullName evidence="4">BTB domain-containing protein</fullName>
    </recommendedName>
</protein>
<dbReference type="EMBL" id="ML995478">
    <property type="protein sequence ID" value="KAF2145041.1"/>
    <property type="molecule type" value="Genomic_DNA"/>
</dbReference>
<sequence length="376" mass="41735">MDNLTFLKWSPAGTASLFILTPDGSASTLHGLDVAIIRDRCPVLAFSFEAGAKGLMKSSIEASSYRAAICFLRYIYTGDYAWSPDFLAHDPSLLIHAEVCHLADIFECPELQVAAHMNIIGATEVACSLPSPPPDLCEAIPFFYQYLSAQRPLIDTILHYCVSCFTYHKLSEDPDFRKLADEHTQFHMDLSRTNAERNFEDPQIFQLPGPKRDVEDLGDFFYHMWSDTPDEGRQERLRGLAHRPKRRRTPMPTSETEESASEVDGFTLVHRPRRGDINDTVAVATSSETSANSTEESGPEDEHNLAGSYLTIKPNSSQPAGQIPKLEIENAIPDGEVFVLELDQPAVASSSSSQPTDQEPYSSESEWSLVDVGDTD</sequence>
<dbReference type="OrthoDB" id="3945102at2759"/>
<gene>
    <name evidence="2" type="ORF">K452DRAFT_265623</name>
</gene>
<feature type="region of interest" description="Disordered" evidence="1">
    <location>
        <begin position="232"/>
        <end position="265"/>
    </location>
</feature>
<evidence type="ECO:0000313" key="2">
    <source>
        <dbReference type="EMBL" id="KAF2145041.1"/>
    </source>
</evidence>
<dbReference type="Proteomes" id="UP000799438">
    <property type="component" value="Unassembled WGS sequence"/>
</dbReference>
<organism evidence="2 3">
    <name type="scientific">Aplosporella prunicola CBS 121167</name>
    <dbReference type="NCBI Taxonomy" id="1176127"/>
    <lineage>
        <taxon>Eukaryota</taxon>
        <taxon>Fungi</taxon>
        <taxon>Dikarya</taxon>
        <taxon>Ascomycota</taxon>
        <taxon>Pezizomycotina</taxon>
        <taxon>Dothideomycetes</taxon>
        <taxon>Dothideomycetes incertae sedis</taxon>
        <taxon>Botryosphaeriales</taxon>
        <taxon>Aplosporellaceae</taxon>
        <taxon>Aplosporella</taxon>
    </lineage>
</organism>
<keyword evidence="3" id="KW-1185">Reference proteome</keyword>
<reference evidence="2" key="1">
    <citation type="journal article" date="2020" name="Stud. Mycol.">
        <title>101 Dothideomycetes genomes: a test case for predicting lifestyles and emergence of pathogens.</title>
        <authorList>
            <person name="Haridas S."/>
            <person name="Albert R."/>
            <person name="Binder M."/>
            <person name="Bloem J."/>
            <person name="Labutti K."/>
            <person name="Salamov A."/>
            <person name="Andreopoulos B."/>
            <person name="Baker S."/>
            <person name="Barry K."/>
            <person name="Bills G."/>
            <person name="Bluhm B."/>
            <person name="Cannon C."/>
            <person name="Castanera R."/>
            <person name="Culley D."/>
            <person name="Daum C."/>
            <person name="Ezra D."/>
            <person name="Gonzalez J."/>
            <person name="Henrissat B."/>
            <person name="Kuo A."/>
            <person name="Liang C."/>
            <person name="Lipzen A."/>
            <person name="Lutzoni F."/>
            <person name="Magnuson J."/>
            <person name="Mondo S."/>
            <person name="Nolan M."/>
            <person name="Ohm R."/>
            <person name="Pangilinan J."/>
            <person name="Park H.-J."/>
            <person name="Ramirez L."/>
            <person name="Alfaro M."/>
            <person name="Sun H."/>
            <person name="Tritt A."/>
            <person name="Yoshinaga Y."/>
            <person name="Zwiers L.-H."/>
            <person name="Turgeon B."/>
            <person name="Goodwin S."/>
            <person name="Spatafora J."/>
            <person name="Crous P."/>
            <person name="Grigoriev I."/>
        </authorList>
    </citation>
    <scope>NUCLEOTIDE SEQUENCE</scope>
    <source>
        <strain evidence="2">CBS 121167</strain>
    </source>
</reference>
<dbReference type="RefSeq" id="XP_033400753.1">
    <property type="nucleotide sequence ID" value="XM_033538753.1"/>
</dbReference>
<accession>A0A6A6BR30</accession>
<evidence type="ECO:0000256" key="1">
    <source>
        <dbReference type="SAM" id="MobiDB-lite"/>
    </source>
</evidence>
<feature type="compositionally biased region" description="Polar residues" evidence="1">
    <location>
        <begin position="354"/>
        <end position="366"/>
    </location>
</feature>
<name>A0A6A6BR30_9PEZI</name>